<protein>
    <submittedName>
        <fullName evidence="1">TATA-box binding protein associated factor 9b</fullName>
    </submittedName>
</protein>
<dbReference type="Ensembl" id="ENSOART00020025689.2">
    <property type="protein sequence ID" value="ENSOARP00020021296.2"/>
    <property type="gene ID" value="ENSOARG00020016750.2"/>
</dbReference>
<organism evidence="1">
    <name type="scientific">Ovis aries</name>
    <name type="common">Sheep</name>
    <dbReference type="NCBI Taxonomy" id="9940"/>
    <lineage>
        <taxon>Eukaryota</taxon>
        <taxon>Metazoa</taxon>
        <taxon>Chordata</taxon>
        <taxon>Craniata</taxon>
        <taxon>Vertebrata</taxon>
        <taxon>Euteleostomi</taxon>
        <taxon>Mammalia</taxon>
        <taxon>Eutheria</taxon>
        <taxon>Laurasiatheria</taxon>
        <taxon>Artiodactyla</taxon>
        <taxon>Ruminantia</taxon>
        <taxon>Pecora</taxon>
        <taxon>Bovidae</taxon>
        <taxon>Caprinae</taxon>
        <taxon>Ovis</taxon>
    </lineage>
</organism>
<proteinExistence type="predicted"/>
<reference evidence="1" key="2">
    <citation type="submission" date="2025-08" db="UniProtKB">
        <authorList>
            <consortium name="Ensembl"/>
        </authorList>
    </citation>
    <scope>IDENTIFICATION</scope>
</reference>
<gene>
    <name evidence="1" type="primary">TAF9B</name>
</gene>
<accession>A0AC11BXX9</accession>
<reference evidence="1" key="1">
    <citation type="submission" date="2020-11" db="EMBL/GenBank/DDBJ databases">
        <authorList>
            <person name="Davenport K.M."/>
            <person name="Bickhart D.M."/>
            <person name="Smith T.P.L."/>
            <person name="Murdoch B.M."/>
            <person name="Rosen B.D."/>
        </authorList>
    </citation>
    <scope>NUCLEOTIDE SEQUENCE [LARGE SCALE GENOMIC DNA]</scope>
    <source>
        <strain evidence="1">OAR_USU_Benz2616</strain>
    </source>
</reference>
<name>A0AC11BXX9_SHEEP</name>
<evidence type="ECO:0000313" key="1">
    <source>
        <dbReference type="Ensembl" id="ENSOARP00020021296.2"/>
    </source>
</evidence>
<sequence>MESGKMAPPKNAPRDALVMAQILKDMGITEYEPRVINQMLEFAFRYVTSILDDAKIYSSHAKKPNVDADDVRLAIQCRADQSFTSPPPRDFLLDIARQKNQTPLPLIKPYAGPRLPPDRYCLTAPNYRLKSLIKKGPNQGRLVPRLSVGAVSSRPTTPSVATPQTASVPNKVVPPVSVTSQRFTVQIPPSQSTPVKPVPATTAVQNVLLNPSMIGPKNILITTNMVSSQNTANESNPLKRKHEDDDDNDTIIRIFSNESTLRMRWPKYWSFSFSIIPSKEHPGPISFRMDWLDLLAVQGTLKNLLQHHSSKASILRRSAFFTVQLSHPYMTTGETIALIRQTFVGKVMSLLLNMLSRLVITFLPRNKRLSISWLQSPSAVILEIPKIKV</sequence>
<reference evidence="1" key="3">
    <citation type="submission" date="2025-09" db="UniProtKB">
        <authorList>
            <consortium name="Ensembl"/>
        </authorList>
    </citation>
    <scope>IDENTIFICATION</scope>
</reference>